<proteinExistence type="predicted"/>
<protein>
    <submittedName>
        <fullName evidence="1">Uncharacterized protein</fullName>
    </submittedName>
</protein>
<dbReference type="EMBL" id="CM046131">
    <property type="protein sequence ID" value="KAI8430251.1"/>
    <property type="molecule type" value="Genomic_DNA"/>
</dbReference>
<name>A0ACC0K1I1_CHOFU</name>
<dbReference type="Proteomes" id="UP001064048">
    <property type="component" value="Chromosome Z"/>
</dbReference>
<comment type="caution">
    <text evidence="1">The sequence shown here is derived from an EMBL/GenBank/DDBJ whole genome shotgun (WGS) entry which is preliminary data.</text>
</comment>
<gene>
    <name evidence="1" type="ORF">MSG28_000586</name>
</gene>
<keyword evidence="2" id="KW-1185">Reference proteome</keyword>
<evidence type="ECO:0000313" key="2">
    <source>
        <dbReference type="Proteomes" id="UP001064048"/>
    </source>
</evidence>
<reference evidence="1 2" key="1">
    <citation type="journal article" date="2022" name="Genome Biol. Evol.">
        <title>The Spruce Budworm Genome: Reconstructing the Evolutionary History of Antifreeze Proteins.</title>
        <authorList>
            <person name="Beliveau C."/>
            <person name="Gagne P."/>
            <person name="Picq S."/>
            <person name="Vernygora O."/>
            <person name="Keeling C.I."/>
            <person name="Pinkney K."/>
            <person name="Doucet D."/>
            <person name="Wen F."/>
            <person name="Johnston J.S."/>
            <person name="Maaroufi H."/>
            <person name="Boyle B."/>
            <person name="Laroche J."/>
            <person name="Dewar K."/>
            <person name="Juretic N."/>
            <person name="Blackburn G."/>
            <person name="Nisole A."/>
            <person name="Brunet B."/>
            <person name="Brandao M."/>
            <person name="Lumley L."/>
            <person name="Duan J."/>
            <person name="Quan G."/>
            <person name="Lucarotti C.J."/>
            <person name="Roe A.D."/>
            <person name="Sperling F.A.H."/>
            <person name="Levesque R.C."/>
            <person name="Cusson M."/>
        </authorList>
    </citation>
    <scope>NUCLEOTIDE SEQUENCE [LARGE SCALE GENOMIC DNA]</scope>
    <source>
        <strain evidence="1">Glfc:IPQL:Cfum</strain>
    </source>
</reference>
<organism evidence="1 2">
    <name type="scientific">Choristoneura fumiferana</name>
    <name type="common">Spruce budworm moth</name>
    <name type="synonym">Archips fumiferana</name>
    <dbReference type="NCBI Taxonomy" id="7141"/>
    <lineage>
        <taxon>Eukaryota</taxon>
        <taxon>Metazoa</taxon>
        <taxon>Ecdysozoa</taxon>
        <taxon>Arthropoda</taxon>
        <taxon>Hexapoda</taxon>
        <taxon>Insecta</taxon>
        <taxon>Pterygota</taxon>
        <taxon>Neoptera</taxon>
        <taxon>Endopterygota</taxon>
        <taxon>Lepidoptera</taxon>
        <taxon>Glossata</taxon>
        <taxon>Ditrysia</taxon>
        <taxon>Tortricoidea</taxon>
        <taxon>Tortricidae</taxon>
        <taxon>Tortricinae</taxon>
        <taxon>Choristoneura</taxon>
    </lineage>
</organism>
<evidence type="ECO:0000313" key="1">
    <source>
        <dbReference type="EMBL" id="KAI8430251.1"/>
    </source>
</evidence>
<sequence>MRNHVWLELIGPFSLHLNTYITKPRIMEFFGITLYGPQNYIGDLMKKEYREPTRKEEVPPLMEKILSQSTCPEKIQRPDASVIRVIDCYIGRVNGFAYGSTQRFIKMKRKGVIKPAGPVDIYRLPPTTSFEYQQVRNKWANWMMIRDVKRRRLNAEHFLERTRINALRKNDVLPVEIREMADKDVNKFDLNACPLRINNRCVVTSRPRGIVKEWRMSRIVWRHLADYNKLSGVQRAMWG</sequence>
<accession>A0ACC0K1I1</accession>